<dbReference type="InterPro" id="IPR052173">
    <property type="entry name" value="Beta-lactam_resp_regulator"/>
</dbReference>
<evidence type="ECO:0000256" key="1">
    <source>
        <dbReference type="SAM" id="Phobius"/>
    </source>
</evidence>
<dbReference type="AlphaFoldDB" id="A0A923HRD6"/>
<dbReference type="Gene3D" id="3.30.2010.10">
    <property type="entry name" value="Metalloproteases ('zincins'), catalytic domain"/>
    <property type="match status" value="1"/>
</dbReference>
<dbReference type="Proteomes" id="UP000627446">
    <property type="component" value="Unassembled WGS sequence"/>
</dbReference>
<dbReference type="RefSeq" id="WP_186914475.1">
    <property type="nucleotide sequence ID" value="NZ_JACOFZ010000001.1"/>
</dbReference>
<accession>A0A923HRD6</accession>
<dbReference type="PANTHER" id="PTHR34978">
    <property type="entry name" value="POSSIBLE SENSOR-TRANSDUCER PROTEIN BLAR"/>
    <property type="match status" value="1"/>
</dbReference>
<dbReference type="SUPFAM" id="SSF81901">
    <property type="entry name" value="HCP-like"/>
    <property type="match status" value="1"/>
</dbReference>
<gene>
    <name evidence="3" type="ORF">H8K36_06815</name>
</gene>
<sequence>MLDQFSPLILVWAFTYFIHSSTLIAFAYFLDRGGLLKKTRNAELVWRFALMGGLLTSAAQLALTSLNDTSKANAPQAVIQKNAANTSTKALPLISPLEYPLRDNLQSEHDSNSNHAEATSFAPKLSSILGTNPRFVQAPLHIELPSGTQQTTKYLVIIWAIIAALGCFATYRSARYLNRLAAFFPDADKNALKQLLNRVAERDQTRIQLKVSEQWNSPFVTPDNTICIPRWAYTSLTQDQRDAMLAHEVAHVLRRDPAWRVAMQLLARICFFQPLHHFAIHKLELIAELACDERAAQSSGKPHQLAEALYACAKVTKTNEAPSLALAMSRRGSPLLKRITSLLDQDLLRQAAIPQSRVALSVKYSFLSIGLLAMVYSTPSIMISFEKANPQLLAVMQKVKQATQEVLPIANRSEEIAQALVSAKPASNFTHLVSPDIPEQLTVQEVNMTPLPQVQEISPYKLNQEGLQEATGLRDKKDFSKAVKIYQVLADKGSVEAQQALGEMYWYGNGVASNPRIAIEWFKKAASNGSLNAEKYLALLTERERRIAEINYFLEEFDGNELKFSEMHCTRPDFSDPAKNSVDIENMIGQMNEFASCFNKYGEKLNSSKNLSSIIPNDLLRLMTEDEIDKAINRSTRTLATIRLMANMIADDFTMEKKSWESRTREYFKGARSRDWVSIKRVALVDGVDPELAAMHDPQLVKVNTETRLQFTGMQF</sequence>
<dbReference type="InterPro" id="IPR008756">
    <property type="entry name" value="Peptidase_M56"/>
</dbReference>
<reference evidence="3" key="1">
    <citation type="submission" date="2020-08" db="EMBL/GenBank/DDBJ databases">
        <title>Novel species isolated from subtropical streams in China.</title>
        <authorList>
            <person name="Lu H."/>
        </authorList>
    </citation>
    <scope>NUCLEOTIDE SEQUENCE</scope>
    <source>
        <strain evidence="3">LX22W</strain>
    </source>
</reference>
<name>A0A923HRD6_9BURK</name>
<evidence type="ECO:0000313" key="4">
    <source>
        <dbReference type="Proteomes" id="UP000627446"/>
    </source>
</evidence>
<comment type="caution">
    <text evidence="3">The sequence shown here is derived from an EMBL/GenBank/DDBJ whole genome shotgun (WGS) entry which is preliminary data.</text>
</comment>
<keyword evidence="1" id="KW-0472">Membrane</keyword>
<organism evidence="3 4">
    <name type="scientific">Undibacterium nitidum</name>
    <dbReference type="NCBI Taxonomy" id="2762298"/>
    <lineage>
        <taxon>Bacteria</taxon>
        <taxon>Pseudomonadati</taxon>
        <taxon>Pseudomonadota</taxon>
        <taxon>Betaproteobacteria</taxon>
        <taxon>Burkholderiales</taxon>
        <taxon>Oxalobacteraceae</taxon>
        <taxon>Undibacterium</taxon>
    </lineage>
</organism>
<dbReference type="Gene3D" id="1.25.40.10">
    <property type="entry name" value="Tetratricopeptide repeat domain"/>
    <property type="match status" value="1"/>
</dbReference>
<feature type="domain" description="Peptidase M56" evidence="2">
    <location>
        <begin position="100"/>
        <end position="341"/>
    </location>
</feature>
<dbReference type="Pfam" id="PF05569">
    <property type="entry name" value="Peptidase_M56"/>
    <property type="match status" value="1"/>
</dbReference>
<dbReference type="Pfam" id="PF08238">
    <property type="entry name" value="Sel1"/>
    <property type="match status" value="2"/>
</dbReference>
<dbReference type="CDD" id="cd07341">
    <property type="entry name" value="M56_BlaR1_MecR1_like"/>
    <property type="match status" value="1"/>
</dbReference>
<feature type="transmembrane region" description="Helical" evidence="1">
    <location>
        <begin position="6"/>
        <end position="30"/>
    </location>
</feature>
<dbReference type="PANTHER" id="PTHR34978:SF3">
    <property type="entry name" value="SLR0241 PROTEIN"/>
    <property type="match status" value="1"/>
</dbReference>
<dbReference type="SMART" id="SM00671">
    <property type="entry name" value="SEL1"/>
    <property type="match status" value="2"/>
</dbReference>
<evidence type="ECO:0000259" key="2">
    <source>
        <dbReference type="Pfam" id="PF05569"/>
    </source>
</evidence>
<feature type="transmembrane region" description="Helical" evidence="1">
    <location>
        <begin position="154"/>
        <end position="171"/>
    </location>
</feature>
<keyword evidence="1" id="KW-1133">Transmembrane helix</keyword>
<protein>
    <submittedName>
        <fullName evidence="3">SEL1-like repeat protein</fullName>
    </submittedName>
</protein>
<dbReference type="EMBL" id="JACOFZ010000001">
    <property type="protein sequence ID" value="MBC3881077.1"/>
    <property type="molecule type" value="Genomic_DNA"/>
</dbReference>
<keyword evidence="1" id="KW-0812">Transmembrane</keyword>
<feature type="transmembrane region" description="Helical" evidence="1">
    <location>
        <begin position="42"/>
        <end position="63"/>
    </location>
</feature>
<evidence type="ECO:0000313" key="3">
    <source>
        <dbReference type="EMBL" id="MBC3881077.1"/>
    </source>
</evidence>
<dbReference type="InterPro" id="IPR006597">
    <property type="entry name" value="Sel1-like"/>
</dbReference>
<dbReference type="InterPro" id="IPR011990">
    <property type="entry name" value="TPR-like_helical_dom_sf"/>
</dbReference>
<proteinExistence type="predicted"/>
<keyword evidence="4" id="KW-1185">Reference proteome</keyword>